<keyword evidence="2" id="KW-1185">Reference proteome</keyword>
<accession>A0ACD0NUA5</accession>
<proteinExistence type="predicted"/>
<name>A0ACD0NUA5_9BASI</name>
<reference evidence="1 2" key="1">
    <citation type="journal article" date="2018" name="Mol. Biol. Evol.">
        <title>Broad Genomic Sampling Reveals a Smut Pathogenic Ancestry of the Fungal Clade Ustilaginomycotina.</title>
        <authorList>
            <person name="Kijpornyongpan T."/>
            <person name="Mondo S.J."/>
            <person name="Barry K."/>
            <person name="Sandor L."/>
            <person name="Lee J."/>
            <person name="Lipzen A."/>
            <person name="Pangilinan J."/>
            <person name="LaButti K."/>
            <person name="Hainaut M."/>
            <person name="Henrissat B."/>
            <person name="Grigoriev I.V."/>
            <person name="Spatafora J.W."/>
            <person name="Aime M.C."/>
        </authorList>
    </citation>
    <scope>NUCLEOTIDE SEQUENCE [LARGE SCALE GENOMIC DNA]</scope>
    <source>
        <strain evidence="1 2">SA 807</strain>
    </source>
</reference>
<protein>
    <submittedName>
        <fullName evidence="1">Uncharacterized protein</fullName>
    </submittedName>
</protein>
<dbReference type="EMBL" id="KZ820064">
    <property type="protein sequence ID" value="PWN49347.1"/>
    <property type="molecule type" value="Genomic_DNA"/>
</dbReference>
<organism evidence="1 2">
    <name type="scientific">Violaceomyces palustris</name>
    <dbReference type="NCBI Taxonomy" id="1673888"/>
    <lineage>
        <taxon>Eukaryota</taxon>
        <taxon>Fungi</taxon>
        <taxon>Dikarya</taxon>
        <taxon>Basidiomycota</taxon>
        <taxon>Ustilaginomycotina</taxon>
        <taxon>Ustilaginomycetes</taxon>
        <taxon>Violaceomycetales</taxon>
        <taxon>Violaceomycetaceae</taxon>
        <taxon>Violaceomyces</taxon>
    </lineage>
</organism>
<evidence type="ECO:0000313" key="2">
    <source>
        <dbReference type="Proteomes" id="UP000245626"/>
    </source>
</evidence>
<dbReference type="Proteomes" id="UP000245626">
    <property type="component" value="Unassembled WGS sequence"/>
</dbReference>
<evidence type="ECO:0000313" key="1">
    <source>
        <dbReference type="EMBL" id="PWN49347.1"/>
    </source>
</evidence>
<gene>
    <name evidence="1" type="ORF">IE53DRAFT_388460</name>
</gene>
<sequence length="921" mass="97234">MEDWTSNGDWNDRVVPPSSSSPTLGKEQASRKEEVVGLEEVSDPWSGEGDWKGWSSEGWKAEGLGRGVAEREEGSKVGVIESGKDSVFEENGIDPWGQEGTGRGGWDSDRADADVAKVKLEEPPSWNESGGKEAGEDVGEEREKEVSTRLDETEPGWGKGFEKEVEEEKGGSSDLELARGGSGWNPYDREDHGRVASGSLAPEETEAREETIEGLGKEDVWATEVEARTEKARTLSSDQVDGLKLEARKVIQEAWLSDRDRTMESFATYGDQAWNGMFGPGGGQEETRSELFSRPRSLFSDNATLIQNVFSNSKSTIESTGLAILKTENKGVKLVGVGGRSWQPRSRVVSSGVLGNLDKEASSVREASMDQSRSSFSLNSTTAATTGTTTTTAKASPVLASGDGWQQRTSNAIPAKQGGGGGIFSSLFGGGGSRTHAVHHQTAGSSRPVSVASSSRRQSQEVDGRESFGGVRPYADDDDDDLGGWKGRNARYTDDPTGPSMIDFGETGGGGGGGNRRDEATSAGVDDQSGGGAAAAESTTTAKKSFLERWRSRKSVNLSFSSSSSSSSSPSSSGQAWMQPKADLPPAAPTVAGSVTTGELDWLDSKLSGRGTHSGDGLASRAPKRVGGTLLDDDDELVQDDFAEFENSGKQNDLMSSSTSSGGKLPSTLAMDPFDPLEGVGGVGSVSNPSRPPSSSNGAGSAAAGRSKGGDPSSPALSCESRMDSPELVRGGGKQWSPAIHTLLGGGGGSRNKLNQPLVGSGLGPGRSWRRSGESAFGYGDEEGAEEDEEETSWGEWETFEEKRAVGYRDREDDASKQPPRATNQEVSGGEAKLLLVDLPSSILKGRQPRRTDEKRGSLQALPPPPPRGTNPQRDPQAGNPAEILIDLQPKPSLLLPAKKGGTPTSNSLLTQDELDFFEGL</sequence>